<keyword evidence="3" id="KW-1185">Reference proteome</keyword>
<dbReference type="RefSeq" id="WP_259208033.1">
    <property type="nucleotide sequence ID" value="NZ_JBHGCJ010000027.1"/>
</dbReference>
<organism evidence="2 3">
    <name type="scientific">Stenotrophomonas nematodicola</name>
    <dbReference type="NCBI Taxonomy" id="2656746"/>
    <lineage>
        <taxon>Bacteria</taxon>
        <taxon>Pseudomonadati</taxon>
        <taxon>Pseudomonadota</taxon>
        <taxon>Gammaproteobacteria</taxon>
        <taxon>Lysobacterales</taxon>
        <taxon>Lysobacteraceae</taxon>
        <taxon>Stenotrophomonas</taxon>
    </lineage>
</organism>
<reference evidence="2 3" key="1">
    <citation type="submission" date="2024-09" db="EMBL/GenBank/DDBJ databases">
        <authorList>
            <consortium name="All-Russian atlas of soil microorganisms"/>
            <consortium name="as a basis for the search for new antimicrobial producers and enzymes with unique properties"/>
            <person name="Sokolova E.A."/>
            <person name="Voronina E.N."/>
        </authorList>
    </citation>
    <scope>NUCLEOTIDE SEQUENCE [LARGE SCALE GENOMIC DNA]</scope>
    <source>
        <strain evidence="2 3">AF-22b-331.1</strain>
    </source>
</reference>
<feature type="compositionally biased region" description="Basic and acidic residues" evidence="1">
    <location>
        <begin position="387"/>
        <end position="398"/>
    </location>
</feature>
<sequence length="398" mass="43357">MIFSNHKQAVLSVLIATAIGGAVVTDAFAQSSRSSERGARSGKQAKAEVLFPNATRQEPNAKASAKLGSKLQKLIDTYNDQKFPETRTLADEILANSAANDYDKSLAAQLASQAAYNLDDSAAAKKYLQQVLQLNSLENNGYFQSMLMLAQLQLQDNETVPGLATLDKYFAESKSAKPEELVIKGQALYQAERYAEAIPVLQQAIAGATEPKDNWNQLLMAAMAEAGQTGEAVKQAEALAAKNPNDKKAQINLASMYMQADQMDKAGAVIGKLYAAGQLTDEREYKQLYSIYANTEGKEKDVIAVINDGLQKGILKPDYQVYLALAQAYYYSDPQQTDKAIEAWQNAAPLSKDGETYLNLAKVLYQEGRVPQAKEAARQAKAKGVKNPKDADKIINLK</sequence>
<dbReference type="Pfam" id="PF13181">
    <property type="entry name" value="TPR_8"/>
    <property type="match status" value="1"/>
</dbReference>
<dbReference type="SUPFAM" id="SSF48452">
    <property type="entry name" value="TPR-like"/>
    <property type="match status" value="1"/>
</dbReference>
<feature type="region of interest" description="Disordered" evidence="1">
    <location>
        <begin position="376"/>
        <end position="398"/>
    </location>
</feature>
<evidence type="ECO:0000313" key="2">
    <source>
        <dbReference type="EMBL" id="MFG6111740.1"/>
    </source>
</evidence>
<dbReference type="Gene3D" id="1.25.40.10">
    <property type="entry name" value="Tetratricopeptide repeat domain"/>
    <property type="match status" value="2"/>
</dbReference>
<dbReference type="Proteomes" id="UP001605261">
    <property type="component" value="Unassembled WGS sequence"/>
</dbReference>
<gene>
    <name evidence="2" type="ORF">ACEU0G_002083</name>
</gene>
<evidence type="ECO:0000256" key="1">
    <source>
        <dbReference type="SAM" id="MobiDB-lite"/>
    </source>
</evidence>
<proteinExistence type="predicted"/>
<dbReference type="InterPro" id="IPR019734">
    <property type="entry name" value="TPR_rpt"/>
</dbReference>
<feature type="region of interest" description="Disordered" evidence="1">
    <location>
        <begin position="33"/>
        <end position="55"/>
    </location>
</feature>
<accession>A0ABW7D3E0</accession>
<comment type="caution">
    <text evidence="2">The sequence shown here is derived from an EMBL/GenBank/DDBJ whole genome shotgun (WGS) entry which is preliminary data.</text>
</comment>
<protein>
    <submittedName>
        <fullName evidence="2">Tetratricopeptide repeat protein</fullName>
    </submittedName>
</protein>
<name>A0ABW7D3E0_9GAMM</name>
<evidence type="ECO:0000313" key="3">
    <source>
        <dbReference type="Proteomes" id="UP001605261"/>
    </source>
</evidence>
<dbReference type="EMBL" id="JBHGCJ010000027">
    <property type="protein sequence ID" value="MFG6111740.1"/>
    <property type="molecule type" value="Genomic_DNA"/>
</dbReference>
<dbReference type="InterPro" id="IPR011990">
    <property type="entry name" value="TPR-like_helical_dom_sf"/>
</dbReference>